<dbReference type="PANTHER" id="PTHR46517:SF1">
    <property type="entry name" value="FRUCTOSE-2,6-BISPHOSPHATASE TIGAR"/>
    <property type="match status" value="1"/>
</dbReference>
<dbReference type="Pfam" id="PF00300">
    <property type="entry name" value="His_Phos_1"/>
    <property type="match status" value="1"/>
</dbReference>
<dbReference type="EMBL" id="LYRP01000033">
    <property type="protein sequence ID" value="OAT76208.1"/>
    <property type="molecule type" value="Genomic_DNA"/>
</dbReference>
<dbReference type="GO" id="GO:0043456">
    <property type="term" value="P:regulation of pentose-phosphate shunt"/>
    <property type="evidence" value="ECO:0007669"/>
    <property type="project" value="TreeGrafter"/>
</dbReference>
<dbReference type="PROSITE" id="PS00175">
    <property type="entry name" value="PG_MUTASE"/>
    <property type="match status" value="1"/>
</dbReference>
<dbReference type="GO" id="GO:0004331">
    <property type="term" value="F:fructose-2,6-bisphosphate 2-phosphatase activity"/>
    <property type="evidence" value="ECO:0007669"/>
    <property type="project" value="TreeGrafter"/>
</dbReference>
<dbReference type="GO" id="GO:0045820">
    <property type="term" value="P:negative regulation of glycolytic process"/>
    <property type="evidence" value="ECO:0007669"/>
    <property type="project" value="TreeGrafter"/>
</dbReference>
<keyword evidence="6" id="KW-1185">Reference proteome</keyword>
<dbReference type="NCBIfam" id="NF011580">
    <property type="entry name" value="PRK15004.1"/>
    <property type="match status" value="1"/>
</dbReference>
<dbReference type="STRING" id="1691903.A9B99_12250"/>
<dbReference type="GO" id="GO:0005829">
    <property type="term" value="C:cytosol"/>
    <property type="evidence" value="ECO:0007669"/>
    <property type="project" value="TreeGrafter"/>
</dbReference>
<dbReference type="InterPro" id="IPR051695">
    <property type="entry name" value="Phosphoglycerate_Mutase"/>
</dbReference>
<dbReference type="GO" id="GO:0009236">
    <property type="term" value="P:cobalamin biosynthetic process"/>
    <property type="evidence" value="ECO:0007669"/>
    <property type="project" value="UniProtKB-UniRule"/>
</dbReference>
<dbReference type="Gene3D" id="3.40.50.1240">
    <property type="entry name" value="Phosphoglycerate mutase-like"/>
    <property type="match status" value="1"/>
</dbReference>
<protein>
    <recommendedName>
        <fullName evidence="2">Alpha-ribazole phosphatase</fullName>
        <ecNumber evidence="2">3.1.3.73</ecNumber>
    </recommendedName>
</protein>
<dbReference type="RefSeq" id="WP_064599633.1">
    <property type="nucleotide sequence ID" value="NZ_CP134782.1"/>
</dbReference>
<evidence type="ECO:0000313" key="6">
    <source>
        <dbReference type="Proteomes" id="UP000078225"/>
    </source>
</evidence>
<accession>A0A1B7L1S4</accession>
<dbReference type="SMART" id="SM00855">
    <property type="entry name" value="PGAM"/>
    <property type="match status" value="1"/>
</dbReference>
<feature type="binding site" evidence="4">
    <location>
        <position position="57"/>
    </location>
    <ligand>
        <name>substrate</name>
    </ligand>
</feature>
<dbReference type="OrthoDB" id="9781415at2"/>
<evidence type="ECO:0000256" key="1">
    <source>
        <dbReference type="ARBA" id="ARBA00022801"/>
    </source>
</evidence>
<dbReference type="PANTHER" id="PTHR46517">
    <property type="entry name" value="FRUCTOSE-2,6-BISPHOSPHATASE TIGAR"/>
    <property type="match status" value="1"/>
</dbReference>
<organism evidence="5 6">
    <name type="scientific">Mangrovibacter phragmitis</name>
    <dbReference type="NCBI Taxonomy" id="1691903"/>
    <lineage>
        <taxon>Bacteria</taxon>
        <taxon>Pseudomonadati</taxon>
        <taxon>Pseudomonadota</taxon>
        <taxon>Gammaproteobacteria</taxon>
        <taxon>Enterobacterales</taxon>
        <taxon>Enterobacteriaceae</taxon>
        <taxon>Mangrovibacter</taxon>
    </lineage>
</organism>
<evidence type="ECO:0000256" key="4">
    <source>
        <dbReference type="PIRSR" id="PIRSR613078-2"/>
    </source>
</evidence>
<keyword evidence="1" id="KW-0378">Hydrolase</keyword>
<dbReference type="InterPro" id="IPR029033">
    <property type="entry name" value="His_PPase_superfam"/>
</dbReference>
<feature type="active site" description="Proton donor/acceptor" evidence="3">
    <location>
        <position position="81"/>
    </location>
</feature>
<feature type="active site" description="Tele-phosphohistidine intermediate" evidence="3">
    <location>
        <position position="8"/>
    </location>
</feature>
<dbReference type="Proteomes" id="UP000078225">
    <property type="component" value="Unassembled WGS sequence"/>
</dbReference>
<name>A0A1B7L1S4_9ENTR</name>
<comment type="caution">
    <text evidence="5">The sequence shown here is derived from an EMBL/GenBank/DDBJ whole genome shotgun (WGS) entry which is preliminary data.</text>
</comment>
<dbReference type="InterPro" id="IPR017578">
    <property type="entry name" value="Ribazole_CobC"/>
</dbReference>
<feature type="binding site" evidence="4">
    <location>
        <begin position="7"/>
        <end position="14"/>
    </location>
    <ligand>
        <name>substrate</name>
    </ligand>
</feature>
<evidence type="ECO:0000313" key="5">
    <source>
        <dbReference type="EMBL" id="OAT76208.1"/>
    </source>
</evidence>
<sequence length="201" mass="22871">MRLWLVRHGQTEANTRQLFCGKSESPLTPTGIGQACVVANLLRNVPFDHVLMSERERARHTTQLILQPHHPQPRTSALLNEMDFGAWEMQHHSTLIEQDKQYQAWCADWQHVTPPEGESFAHFTERVAKLALAARSLQADNLLLVSHQGVISQLLAQLLNMPPAAMWHFAIEQGTWSRIDLKGDYATLRYLNNHGNSTHND</sequence>
<dbReference type="NCBIfam" id="TIGR03162">
    <property type="entry name" value="ribazole_cobC"/>
    <property type="match status" value="1"/>
</dbReference>
<dbReference type="AlphaFoldDB" id="A0A1B7L1S4"/>
<proteinExistence type="predicted"/>
<evidence type="ECO:0000256" key="2">
    <source>
        <dbReference type="NCBIfam" id="TIGR03162"/>
    </source>
</evidence>
<dbReference type="GO" id="GO:0043755">
    <property type="term" value="F:alpha-ribazole phosphatase activity"/>
    <property type="evidence" value="ECO:0007669"/>
    <property type="project" value="UniProtKB-UniRule"/>
</dbReference>
<dbReference type="InterPro" id="IPR013078">
    <property type="entry name" value="His_Pase_superF_clade-1"/>
</dbReference>
<dbReference type="InterPro" id="IPR001345">
    <property type="entry name" value="PG/BPGM_mutase_AS"/>
</dbReference>
<gene>
    <name evidence="5" type="ORF">A9B99_12250</name>
</gene>
<dbReference type="EC" id="3.1.3.73" evidence="2"/>
<reference evidence="6" key="1">
    <citation type="submission" date="2016-05" db="EMBL/GenBank/DDBJ databases">
        <authorList>
            <person name="Behera P."/>
            <person name="Vaishampayan P."/>
            <person name="Singh N."/>
            <person name="Raina V."/>
            <person name="Suar M."/>
            <person name="Pattnaik A."/>
            <person name="Rastogi G."/>
        </authorList>
    </citation>
    <scope>NUCLEOTIDE SEQUENCE [LARGE SCALE GENOMIC DNA]</scope>
    <source>
        <strain evidence="6">MP23</strain>
    </source>
</reference>
<evidence type="ECO:0000256" key="3">
    <source>
        <dbReference type="PIRSR" id="PIRSR613078-1"/>
    </source>
</evidence>
<dbReference type="CDD" id="cd07067">
    <property type="entry name" value="HP_PGM_like"/>
    <property type="match status" value="1"/>
</dbReference>
<dbReference type="PIRSF" id="PIRSF000709">
    <property type="entry name" value="6PFK_2-Ptase"/>
    <property type="match status" value="1"/>
</dbReference>
<dbReference type="SUPFAM" id="SSF53254">
    <property type="entry name" value="Phosphoglycerate mutase-like"/>
    <property type="match status" value="1"/>
</dbReference>